<dbReference type="KEGG" id="tnl:113491909"/>
<feature type="transmembrane region" description="Helical" evidence="5">
    <location>
        <begin position="414"/>
        <end position="447"/>
    </location>
</feature>
<evidence type="ECO:0000313" key="8">
    <source>
        <dbReference type="RefSeq" id="XP_026724925.1"/>
    </source>
</evidence>
<dbReference type="InParanoid" id="A0A7E5V9G9"/>
<feature type="transmembrane region" description="Helical" evidence="5">
    <location>
        <begin position="100"/>
        <end position="120"/>
    </location>
</feature>
<feature type="domain" description="SLC26A/SulP transporter" evidence="6">
    <location>
        <begin position="27"/>
        <end position="419"/>
    </location>
</feature>
<gene>
    <name evidence="8" type="primary">LOC113491909</name>
</gene>
<feature type="transmembrane region" description="Helical" evidence="5">
    <location>
        <begin position="66"/>
        <end position="88"/>
    </location>
</feature>
<feature type="transmembrane region" description="Helical" evidence="5">
    <location>
        <begin position="359"/>
        <end position="379"/>
    </location>
</feature>
<dbReference type="Pfam" id="PF00916">
    <property type="entry name" value="Sulfate_transp"/>
    <property type="match status" value="1"/>
</dbReference>
<dbReference type="GeneID" id="113491909"/>
<organism evidence="7 8">
    <name type="scientific">Trichoplusia ni</name>
    <name type="common">Cabbage looper</name>
    <dbReference type="NCBI Taxonomy" id="7111"/>
    <lineage>
        <taxon>Eukaryota</taxon>
        <taxon>Metazoa</taxon>
        <taxon>Ecdysozoa</taxon>
        <taxon>Arthropoda</taxon>
        <taxon>Hexapoda</taxon>
        <taxon>Insecta</taxon>
        <taxon>Pterygota</taxon>
        <taxon>Neoptera</taxon>
        <taxon>Endopterygota</taxon>
        <taxon>Lepidoptera</taxon>
        <taxon>Glossata</taxon>
        <taxon>Ditrysia</taxon>
        <taxon>Noctuoidea</taxon>
        <taxon>Noctuidae</taxon>
        <taxon>Plusiinae</taxon>
        <taxon>Trichoplusia</taxon>
    </lineage>
</organism>
<feature type="transmembrane region" description="Helical" evidence="5">
    <location>
        <begin position="287"/>
        <end position="309"/>
    </location>
</feature>
<dbReference type="PANTHER" id="PTHR11814">
    <property type="entry name" value="SULFATE TRANSPORTER"/>
    <property type="match status" value="1"/>
</dbReference>
<reference evidence="8" key="1">
    <citation type="submission" date="2025-08" db="UniProtKB">
        <authorList>
            <consortium name="RefSeq"/>
        </authorList>
    </citation>
    <scope>IDENTIFICATION</scope>
</reference>
<protein>
    <submittedName>
        <fullName evidence="8">Sodium-independent sulfate anion transporter-like isoform X1</fullName>
    </submittedName>
</protein>
<evidence type="ECO:0000256" key="1">
    <source>
        <dbReference type="ARBA" id="ARBA00004141"/>
    </source>
</evidence>
<dbReference type="OrthoDB" id="288203at2759"/>
<keyword evidence="4 5" id="KW-0472">Membrane</keyword>
<evidence type="ECO:0000256" key="2">
    <source>
        <dbReference type="ARBA" id="ARBA00022692"/>
    </source>
</evidence>
<dbReference type="Proteomes" id="UP000322000">
    <property type="component" value="Chromosome 3"/>
</dbReference>
<dbReference type="InterPro" id="IPR001902">
    <property type="entry name" value="SLC26A/SulP_fam"/>
</dbReference>
<evidence type="ECO:0000256" key="5">
    <source>
        <dbReference type="SAM" id="Phobius"/>
    </source>
</evidence>
<dbReference type="InterPro" id="IPR011547">
    <property type="entry name" value="SLC26A/SulP_dom"/>
</dbReference>
<feature type="transmembrane region" description="Helical" evidence="5">
    <location>
        <begin position="126"/>
        <end position="145"/>
    </location>
</feature>
<evidence type="ECO:0000313" key="7">
    <source>
        <dbReference type="Proteomes" id="UP000322000"/>
    </source>
</evidence>
<accession>A0A7E5V9G9</accession>
<evidence type="ECO:0000259" key="6">
    <source>
        <dbReference type="Pfam" id="PF00916"/>
    </source>
</evidence>
<dbReference type="GO" id="GO:0016020">
    <property type="term" value="C:membrane"/>
    <property type="evidence" value="ECO:0007669"/>
    <property type="project" value="UniProtKB-SubCell"/>
</dbReference>
<comment type="subcellular location">
    <subcellularLocation>
        <location evidence="1">Membrane</location>
        <topology evidence="1">Multi-pass membrane protein</topology>
    </subcellularLocation>
</comment>
<sequence>MRVKEFVVGLFPILTWIKTYDTQMAIGDIIAGITIALTLIPQSIAYASLSGFAPQYGLYSSFIGPIIYAFIGTCAQINMGPAAILSLLTFSYTNGTNIDFAILLTFFSGVVQLVAGIGQLGFLVEFISLPVVSGFTSAAAILIATSQVKDLLGLRFSSDSFLTTWYQFFVHLPEARLYDSLLSLGCCCFLFAMKSLKDLKIKINTQDESGRRKAKRVKKTLWFISIARNATCVALATVFAYLVYEDIENPFLLTGDIPPGLPAVIPPPFETTVGNTTYSTGQMISHLGSGIIVLPLVALLGNIAVVKVFSQGKKIDATQEIIAIGVCNLVSSFFQSMVVNGPFSRSAVSQASGVRTPGSGIYTGILVILTLLLLTPYFYFIPKAVLASVIVCAVVQMVDVAIVKKLWRYSRLDLFTLFGTLLLSLCVGMEVGLIAGVGIDALLLLYYHSRPPLDVLYVDNGILPAHYAIYPVGGLYFAGAEWLRNKLIAVQHPPTTTTDGVESQPTAPTTKILVIYCDALHRFDYTFLDSIRMLVSDWSKTGRVIWCDTREPIKNQLKGVLTNPIFCEKSQLRAHMVPSTES</sequence>
<keyword evidence="2 5" id="KW-0812">Transmembrane</keyword>
<feature type="transmembrane region" description="Helical" evidence="5">
    <location>
        <begin position="321"/>
        <end position="339"/>
    </location>
</feature>
<feature type="transmembrane region" description="Helical" evidence="5">
    <location>
        <begin position="25"/>
        <end position="46"/>
    </location>
</feature>
<dbReference type="GO" id="GO:0055085">
    <property type="term" value="P:transmembrane transport"/>
    <property type="evidence" value="ECO:0007669"/>
    <property type="project" value="InterPro"/>
</dbReference>
<dbReference type="RefSeq" id="XP_026724925.1">
    <property type="nucleotide sequence ID" value="XM_026869124.1"/>
</dbReference>
<proteinExistence type="predicted"/>
<evidence type="ECO:0000256" key="3">
    <source>
        <dbReference type="ARBA" id="ARBA00022989"/>
    </source>
</evidence>
<keyword evidence="7" id="KW-1185">Reference proteome</keyword>
<dbReference type="AlphaFoldDB" id="A0A7E5V9G9"/>
<feature type="transmembrane region" description="Helical" evidence="5">
    <location>
        <begin position="221"/>
        <end position="244"/>
    </location>
</feature>
<evidence type="ECO:0000256" key="4">
    <source>
        <dbReference type="ARBA" id="ARBA00023136"/>
    </source>
</evidence>
<name>A0A7E5V9G9_TRINI</name>
<keyword evidence="3 5" id="KW-1133">Transmembrane helix</keyword>